<dbReference type="Proteomes" id="UP000032452">
    <property type="component" value="Unassembled WGS sequence"/>
</dbReference>
<comment type="caution">
    <text evidence="2">The sequence shown here is derived from an EMBL/GenBank/DDBJ whole genome shotgun (WGS) entry which is preliminary data.</text>
</comment>
<sequence length="75" mass="8715">MKTFNLVAEELQETLDLLTEQAAAESLQEVVNLLNSKSPSLSSEVESNFQTCTWWDGDYYCQDENWQWHLLISDQ</sequence>
<name>A0A0D8ZWY0_9CYAN</name>
<evidence type="ECO:0000256" key="1">
    <source>
        <dbReference type="SAM" id="Coils"/>
    </source>
</evidence>
<organism evidence="2 3">
    <name type="scientific">Aliterella atlantica CENA595</name>
    <dbReference type="NCBI Taxonomy" id="1618023"/>
    <lineage>
        <taxon>Bacteria</taxon>
        <taxon>Bacillati</taxon>
        <taxon>Cyanobacteriota</taxon>
        <taxon>Cyanophyceae</taxon>
        <taxon>Chroococcidiopsidales</taxon>
        <taxon>Aliterellaceae</taxon>
        <taxon>Aliterella</taxon>
    </lineage>
</organism>
<dbReference type="EMBL" id="JYON01000003">
    <property type="protein sequence ID" value="KJH72907.1"/>
    <property type="molecule type" value="Genomic_DNA"/>
</dbReference>
<keyword evidence="1" id="KW-0175">Coiled coil</keyword>
<proteinExistence type="predicted"/>
<dbReference type="AlphaFoldDB" id="A0A0D8ZWY0"/>
<reference evidence="2 3" key="1">
    <citation type="submission" date="2015-02" db="EMBL/GenBank/DDBJ databases">
        <title>Draft genome of a novel marine cyanobacterium (Chroococcales) isolated from South Atlantic Ocean.</title>
        <authorList>
            <person name="Rigonato J."/>
            <person name="Alvarenga D.O."/>
            <person name="Branco L.H."/>
            <person name="Varani A.M."/>
            <person name="Brandini F.P."/>
            <person name="Fiore M.F."/>
        </authorList>
    </citation>
    <scope>NUCLEOTIDE SEQUENCE [LARGE SCALE GENOMIC DNA]</scope>
    <source>
        <strain evidence="2 3">CENA595</strain>
    </source>
</reference>
<protein>
    <submittedName>
        <fullName evidence="2">Uncharacterized protein</fullName>
    </submittedName>
</protein>
<evidence type="ECO:0000313" key="2">
    <source>
        <dbReference type="EMBL" id="KJH72907.1"/>
    </source>
</evidence>
<keyword evidence="3" id="KW-1185">Reference proteome</keyword>
<dbReference type="RefSeq" id="WP_045053527.1">
    <property type="nucleotide sequence ID" value="NZ_CAWMDP010000011.1"/>
</dbReference>
<gene>
    <name evidence="2" type="ORF">UH38_05075</name>
</gene>
<accession>A0A0D8ZWY0</accession>
<evidence type="ECO:0000313" key="3">
    <source>
        <dbReference type="Proteomes" id="UP000032452"/>
    </source>
</evidence>
<feature type="coiled-coil region" evidence="1">
    <location>
        <begin position="1"/>
        <end position="28"/>
    </location>
</feature>